<keyword evidence="3" id="KW-1185">Reference proteome</keyword>
<evidence type="ECO:0000259" key="1">
    <source>
        <dbReference type="Pfam" id="PF13649"/>
    </source>
</evidence>
<dbReference type="PANTHER" id="PTHR43591">
    <property type="entry name" value="METHYLTRANSFERASE"/>
    <property type="match status" value="1"/>
</dbReference>
<evidence type="ECO:0000313" key="2">
    <source>
        <dbReference type="EMBL" id="MFD1177419.1"/>
    </source>
</evidence>
<dbReference type="Gene3D" id="3.40.50.150">
    <property type="entry name" value="Vaccinia Virus protein VP39"/>
    <property type="match status" value="1"/>
</dbReference>
<dbReference type="Pfam" id="PF13649">
    <property type="entry name" value="Methyltransf_25"/>
    <property type="match status" value="1"/>
</dbReference>
<comment type="caution">
    <text evidence="2">The sequence shown here is derived from an EMBL/GenBank/DDBJ whole genome shotgun (WGS) entry which is preliminary data.</text>
</comment>
<dbReference type="Proteomes" id="UP001597262">
    <property type="component" value="Unassembled WGS sequence"/>
</dbReference>
<dbReference type="InterPro" id="IPR041698">
    <property type="entry name" value="Methyltransf_25"/>
</dbReference>
<name>A0ABW3RYW1_9BACL</name>
<dbReference type="GO" id="GO:0032259">
    <property type="term" value="P:methylation"/>
    <property type="evidence" value="ECO:0007669"/>
    <property type="project" value="UniProtKB-KW"/>
</dbReference>
<sequence length="219" mass="25496">MDLYDEQKEYWNRVAESKQFTTPFERNEFARYVRNADRILDVGCGYGRTLQELYLSGYTNLLGIDFSASMIARGKQLYPHLDLKTLDNQTIDLPDSSVQAVIMFAVLTCIVSNEEQLSLFREIRRVLKPSGILYINDFLLNHDERNLARYEEYAEKYGTYGVFELPEGAVLRHHDLAWVKTLTEGFEPLQLEQVTYTTMNGNHSNGYYYFGKNIKQENP</sequence>
<dbReference type="RefSeq" id="WP_379319865.1">
    <property type="nucleotide sequence ID" value="NZ_JBHTLM010000009.1"/>
</dbReference>
<dbReference type="GO" id="GO:0008168">
    <property type="term" value="F:methyltransferase activity"/>
    <property type="evidence" value="ECO:0007669"/>
    <property type="project" value="UniProtKB-KW"/>
</dbReference>
<protein>
    <submittedName>
        <fullName evidence="2">Class I SAM-dependent methyltransferase</fullName>
        <ecNumber evidence="2">2.1.1.-</ecNumber>
    </submittedName>
</protein>
<keyword evidence="2" id="KW-0808">Transferase</keyword>
<dbReference type="CDD" id="cd02440">
    <property type="entry name" value="AdoMet_MTases"/>
    <property type="match status" value="1"/>
</dbReference>
<accession>A0ABW3RYW1</accession>
<gene>
    <name evidence="2" type="ORF">ACFQ3W_14075</name>
</gene>
<organism evidence="2 3">
    <name type="scientific">Paenibacillus puldeungensis</name>
    <dbReference type="NCBI Taxonomy" id="696536"/>
    <lineage>
        <taxon>Bacteria</taxon>
        <taxon>Bacillati</taxon>
        <taxon>Bacillota</taxon>
        <taxon>Bacilli</taxon>
        <taxon>Bacillales</taxon>
        <taxon>Paenibacillaceae</taxon>
        <taxon>Paenibacillus</taxon>
    </lineage>
</organism>
<evidence type="ECO:0000313" key="3">
    <source>
        <dbReference type="Proteomes" id="UP001597262"/>
    </source>
</evidence>
<keyword evidence="2" id="KW-0489">Methyltransferase</keyword>
<proteinExistence type="predicted"/>
<dbReference type="EMBL" id="JBHTLM010000009">
    <property type="protein sequence ID" value="MFD1177419.1"/>
    <property type="molecule type" value="Genomic_DNA"/>
</dbReference>
<feature type="domain" description="Methyltransferase" evidence="1">
    <location>
        <begin position="39"/>
        <end position="131"/>
    </location>
</feature>
<reference evidence="3" key="1">
    <citation type="journal article" date="2019" name="Int. J. Syst. Evol. Microbiol.">
        <title>The Global Catalogue of Microorganisms (GCM) 10K type strain sequencing project: providing services to taxonomists for standard genome sequencing and annotation.</title>
        <authorList>
            <consortium name="The Broad Institute Genomics Platform"/>
            <consortium name="The Broad Institute Genome Sequencing Center for Infectious Disease"/>
            <person name="Wu L."/>
            <person name="Ma J."/>
        </authorList>
    </citation>
    <scope>NUCLEOTIDE SEQUENCE [LARGE SCALE GENOMIC DNA]</scope>
    <source>
        <strain evidence="3">CCUG 59189</strain>
    </source>
</reference>
<dbReference type="SUPFAM" id="SSF53335">
    <property type="entry name" value="S-adenosyl-L-methionine-dependent methyltransferases"/>
    <property type="match status" value="1"/>
</dbReference>
<dbReference type="EC" id="2.1.1.-" evidence="2"/>
<dbReference type="InterPro" id="IPR029063">
    <property type="entry name" value="SAM-dependent_MTases_sf"/>
</dbReference>